<evidence type="ECO:0000313" key="3">
    <source>
        <dbReference type="Proteomes" id="UP000807371"/>
    </source>
</evidence>
<dbReference type="Pfam" id="PF09250">
    <property type="entry name" value="Prim-Pol"/>
    <property type="match status" value="1"/>
</dbReference>
<evidence type="ECO:0000313" key="2">
    <source>
        <dbReference type="EMBL" id="MBH5335027.1"/>
    </source>
</evidence>
<keyword evidence="3" id="KW-1185">Reference proteome</keyword>
<feature type="domain" description="DNA primase/polymerase bifunctional N-terminal" evidence="1">
    <location>
        <begin position="20"/>
        <end position="164"/>
    </location>
</feature>
<organism evidence="2 3">
    <name type="scientific">Streptomyces pactum</name>
    <dbReference type="NCBI Taxonomy" id="68249"/>
    <lineage>
        <taxon>Bacteria</taxon>
        <taxon>Bacillati</taxon>
        <taxon>Actinomycetota</taxon>
        <taxon>Actinomycetes</taxon>
        <taxon>Kitasatosporales</taxon>
        <taxon>Streptomycetaceae</taxon>
        <taxon>Streptomyces</taxon>
    </lineage>
</organism>
<comment type="caution">
    <text evidence="2">The sequence shown here is derived from an EMBL/GenBank/DDBJ whole genome shotgun (WGS) entry which is preliminary data.</text>
</comment>
<proteinExistence type="predicted"/>
<protein>
    <submittedName>
        <fullName evidence="2">Bifunctional DNA primase/polymerase</fullName>
    </submittedName>
</protein>
<sequence length="224" mass="23734">MACAFGARYSAPPAHVPDFPVQKNRPGPVREGGAMTTWPRETQTAAHVTSAGAAWLASASRFPRSVHALWAERPTAPIVLPCGTVFDIISAPALFGRRMVSRLWADGPGTGPVGTQRGRVLMFAAPGTAQRLPALLRWEEWGGEAPALLCHGTGDAVTVPPLRPDETAEPDALAASRWLVAPDVRHPWLPGADVLLWACVRAARSMSTAAGRTAVARGFALSPR</sequence>
<dbReference type="Proteomes" id="UP000807371">
    <property type="component" value="Unassembled WGS sequence"/>
</dbReference>
<gene>
    <name evidence="2" type="ORF">IHE55_09560</name>
</gene>
<reference evidence="2 3" key="1">
    <citation type="submission" date="2020-09" db="EMBL/GenBank/DDBJ databases">
        <title>Biosynthesis of the nuclear factor of activated T cells inhibitor NFAT-133 and its congeners in Streptomyces pactum.</title>
        <authorList>
            <person name="Zhou W."/>
            <person name="Posri P."/>
            <person name="Abugrain M.E."/>
            <person name="Weisberg A.J."/>
            <person name="Chang J.H."/>
            <person name="Mahmud T."/>
        </authorList>
    </citation>
    <scope>NUCLEOTIDE SEQUENCE [LARGE SCALE GENOMIC DNA]</scope>
    <source>
        <strain evidence="2 3">ATCC 27456</strain>
    </source>
</reference>
<dbReference type="EMBL" id="JACYXC010000001">
    <property type="protein sequence ID" value="MBH5335027.1"/>
    <property type="molecule type" value="Genomic_DNA"/>
</dbReference>
<name>A0ABS0NIT7_9ACTN</name>
<evidence type="ECO:0000259" key="1">
    <source>
        <dbReference type="Pfam" id="PF09250"/>
    </source>
</evidence>
<dbReference type="InterPro" id="IPR015330">
    <property type="entry name" value="DNA_primase/pol_bifunc_N"/>
</dbReference>
<accession>A0ABS0NIT7</accession>